<dbReference type="GO" id="GO:0045292">
    <property type="term" value="P:mRNA cis splicing, via spliceosome"/>
    <property type="evidence" value="ECO:0007669"/>
    <property type="project" value="InterPro"/>
</dbReference>
<dbReference type="CDD" id="cd12240">
    <property type="entry name" value="RRM_NCBP2"/>
    <property type="match status" value="1"/>
</dbReference>
<keyword evidence="6" id="KW-0539">Nucleus</keyword>
<feature type="active site" description="Proton donor/acceptor" evidence="7">
    <location>
        <position position="94"/>
    </location>
</feature>
<evidence type="ECO:0000256" key="7">
    <source>
        <dbReference type="PIRSR" id="PIRSR613078-1"/>
    </source>
</evidence>
<feature type="binding site" evidence="8">
    <location>
        <begin position="15"/>
        <end position="22"/>
    </location>
    <ligand>
        <name>substrate</name>
    </ligand>
</feature>
<reference evidence="12" key="1">
    <citation type="submission" date="2020-11" db="EMBL/GenBank/DDBJ databases">
        <title>Kefir isolates.</title>
        <authorList>
            <person name="Marcisauskas S."/>
            <person name="Kim Y."/>
            <person name="Blasche S."/>
        </authorList>
    </citation>
    <scope>NUCLEOTIDE SEQUENCE</scope>
    <source>
        <strain evidence="12">Olga-1</strain>
    </source>
</reference>
<evidence type="ECO:0000256" key="3">
    <source>
        <dbReference type="ARBA" id="ARBA00022664"/>
    </source>
</evidence>
<feature type="region of interest" description="Disordered" evidence="10">
    <location>
        <begin position="410"/>
        <end position="432"/>
    </location>
</feature>
<dbReference type="InterPro" id="IPR000504">
    <property type="entry name" value="RRM_dom"/>
</dbReference>
<evidence type="ECO:0000259" key="11">
    <source>
        <dbReference type="PROSITE" id="PS50102"/>
    </source>
</evidence>
<dbReference type="GO" id="GO:0003824">
    <property type="term" value="F:catalytic activity"/>
    <property type="evidence" value="ECO:0007669"/>
    <property type="project" value="InterPro"/>
</dbReference>
<gene>
    <name evidence="12" type="primary">CBC2</name>
    <name evidence="12" type="ORF">C6P40_002156</name>
</gene>
<accession>A0A9P6WIS7</accession>
<keyword evidence="5" id="KW-0508">mRNA splicing</keyword>
<evidence type="ECO:0000256" key="6">
    <source>
        <dbReference type="ARBA" id="ARBA00023242"/>
    </source>
</evidence>
<feature type="domain" description="RRM" evidence="11">
    <location>
        <begin position="181"/>
        <end position="259"/>
    </location>
</feature>
<dbReference type="Pfam" id="PF00076">
    <property type="entry name" value="RRM_1"/>
    <property type="match status" value="1"/>
</dbReference>
<comment type="caution">
    <text evidence="12">The sequence shown here is derived from an EMBL/GenBank/DDBJ whole genome shotgun (WGS) entry which is preliminary data.</text>
</comment>
<proteinExistence type="inferred from homology"/>
<evidence type="ECO:0000256" key="4">
    <source>
        <dbReference type="ARBA" id="ARBA00022884"/>
    </source>
</evidence>
<feature type="region of interest" description="Disordered" evidence="10">
    <location>
        <begin position="262"/>
        <end position="312"/>
    </location>
</feature>
<keyword evidence="3" id="KW-0507">mRNA processing</keyword>
<evidence type="ECO:0000256" key="9">
    <source>
        <dbReference type="PROSITE-ProRule" id="PRU00176"/>
    </source>
</evidence>
<dbReference type="PROSITE" id="PS00175">
    <property type="entry name" value="PG_MUTASE"/>
    <property type="match status" value="1"/>
</dbReference>
<dbReference type="SMART" id="SM00360">
    <property type="entry name" value="RRM"/>
    <property type="match status" value="1"/>
</dbReference>
<evidence type="ECO:0000256" key="5">
    <source>
        <dbReference type="ARBA" id="ARBA00023187"/>
    </source>
</evidence>
<evidence type="ECO:0000256" key="8">
    <source>
        <dbReference type="PIRSR" id="PIRSR613078-2"/>
    </source>
</evidence>
<dbReference type="PANTHER" id="PTHR18847:SF0">
    <property type="entry name" value="NUCLEAR CAP-BINDING PROTEIN SUBUNIT 2"/>
    <property type="match status" value="1"/>
</dbReference>
<dbReference type="SMART" id="SM00855">
    <property type="entry name" value="PGAM"/>
    <property type="match status" value="1"/>
</dbReference>
<dbReference type="PANTHER" id="PTHR18847">
    <property type="entry name" value="20 KD NUCLEAR CAP BINDING PROTEIN"/>
    <property type="match status" value="1"/>
</dbReference>
<dbReference type="Pfam" id="PF00300">
    <property type="entry name" value="His_Phos_1"/>
    <property type="match status" value="1"/>
</dbReference>
<evidence type="ECO:0000256" key="2">
    <source>
        <dbReference type="ARBA" id="ARBA00010725"/>
    </source>
</evidence>
<dbReference type="InterPro" id="IPR027157">
    <property type="entry name" value="NCBP2"/>
</dbReference>
<keyword evidence="4 9" id="KW-0694">RNA-binding</keyword>
<dbReference type="InterPro" id="IPR034148">
    <property type="entry name" value="NCBP2_RRM"/>
</dbReference>
<keyword evidence="13" id="KW-1185">Reference proteome</keyword>
<feature type="binding site" evidence="8">
    <location>
        <position position="65"/>
    </location>
    <ligand>
        <name>substrate</name>
    </ligand>
</feature>
<evidence type="ECO:0000313" key="13">
    <source>
        <dbReference type="Proteomes" id="UP000697127"/>
    </source>
</evidence>
<feature type="compositionally biased region" description="Basic residues" evidence="10">
    <location>
        <begin position="285"/>
        <end position="300"/>
    </location>
</feature>
<dbReference type="GO" id="GO:0005634">
    <property type="term" value="C:nucleus"/>
    <property type="evidence" value="ECO:0007669"/>
    <property type="project" value="UniProtKB-SubCell"/>
</dbReference>
<dbReference type="InterPro" id="IPR012677">
    <property type="entry name" value="Nucleotide-bd_a/b_plait_sf"/>
</dbReference>
<evidence type="ECO:0000313" key="12">
    <source>
        <dbReference type="EMBL" id="KAG0687584.1"/>
    </source>
</evidence>
<dbReference type="InterPro" id="IPR035979">
    <property type="entry name" value="RBD_domain_sf"/>
</dbReference>
<dbReference type="InterPro" id="IPR029033">
    <property type="entry name" value="His_PPase_superfam"/>
</dbReference>
<dbReference type="SUPFAM" id="SSF53254">
    <property type="entry name" value="Phosphoglycerate mutase-like"/>
    <property type="match status" value="1"/>
</dbReference>
<dbReference type="CDD" id="cd07067">
    <property type="entry name" value="HP_PGM_like"/>
    <property type="match status" value="1"/>
</dbReference>
<dbReference type="EMBL" id="PUHW01000241">
    <property type="protein sequence ID" value="KAG0687584.1"/>
    <property type="molecule type" value="Genomic_DNA"/>
</dbReference>
<dbReference type="AlphaFoldDB" id="A0A9P6WIS7"/>
<dbReference type="GO" id="GO:0005846">
    <property type="term" value="C:nuclear cap binding complex"/>
    <property type="evidence" value="ECO:0007669"/>
    <property type="project" value="InterPro"/>
</dbReference>
<dbReference type="PROSITE" id="PS50102">
    <property type="entry name" value="RRM"/>
    <property type="match status" value="1"/>
</dbReference>
<dbReference type="Gene3D" id="3.30.70.330">
    <property type="match status" value="1"/>
</dbReference>
<comment type="subcellular location">
    <subcellularLocation>
        <location evidence="1">Nucleus</location>
    </subcellularLocation>
</comment>
<name>A0A9P6WIS7_9ASCO</name>
<feature type="compositionally biased region" description="Polar residues" evidence="10">
    <location>
        <begin position="410"/>
        <end position="421"/>
    </location>
</feature>
<evidence type="ECO:0000256" key="10">
    <source>
        <dbReference type="SAM" id="MobiDB-lite"/>
    </source>
</evidence>
<dbReference type="InterPro" id="IPR001345">
    <property type="entry name" value="PG/BPGM_mutase_AS"/>
</dbReference>
<dbReference type="GO" id="GO:0000339">
    <property type="term" value="F:RNA cap binding"/>
    <property type="evidence" value="ECO:0007669"/>
    <property type="project" value="InterPro"/>
</dbReference>
<evidence type="ECO:0000256" key="1">
    <source>
        <dbReference type="ARBA" id="ARBA00004123"/>
    </source>
</evidence>
<sequence>MENCDENIIRVFVVRHGQTNWNIQKILQGHQDIPLNEEGHIQAKLLGDRFKDLPFDCWISSDLTRCIQTTKGIESSIGPDKVPNKFIKSASFRERFMGDVEGMKIADAKKKYGNEYRNLGETRDEMIHRIYKCWLECMEKCVSEGDKNVLLLDRPSMYLINRARKDELTGYEKLKNSMSSSTIYIGHLVLSTTEEQIFEVFSQCGKIKKVIMGLNAHDQSPTGFCFVIFKNPSGSLNAVKYMNKTKINGKMIDIDLDPGFEDGRQYGRGENGAQKHQSQGYGNRRGYKRNGRGRGGRGNKRNGGGYGRDRDQYQASQGYHGYQGQYASQYRGQYETPAVSQYNPDFRSQYNQYGNQYDNTSNNQYGGSLYNDQYSQYNTNNQYGGNIGNEYNQYNNQYNNDTQYQNMEYKQNSYDAESNGQPPYHDNYNKFQ</sequence>
<dbReference type="Proteomes" id="UP000697127">
    <property type="component" value="Unassembled WGS sequence"/>
</dbReference>
<protein>
    <submittedName>
        <fullName evidence="12">Nuclear cap binding complex subunit</fullName>
    </submittedName>
</protein>
<dbReference type="Gene3D" id="3.40.50.1240">
    <property type="entry name" value="Phosphoglycerate mutase-like"/>
    <property type="match status" value="1"/>
</dbReference>
<feature type="region of interest" description="Disordered" evidence="10">
    <location>
        <begin position="344"/>
        <end position="368"/>
    </location>
</feature>
<feature type="active site" description="Tele-phosphohistidine intermediate" evidence="7">
    <location>
        <position position="16"/>
    </location>
</feature>
<dbReference type="SUPFAM" id="SSF54928">
    <property type="entry name" value="RNA-binding domain, RBD"/>
    <property type="match status" value="1"/>
</dbReference>
<organism evidence="12 13">
    <name type="scientific">Pichia californica</name>
    <dbReference type="NCBI Taxonomy" id="460514"/>
    <lineage>
        <taxon>Eukaryota</taxon>
        <taxon>Fungi</taxon>
        <taxon>Dikarya</taxon>
        <taxon>Ascomycota</taxon>
        <taxon>Saccharomycotina</taxon>
        <taxon>Pichiomycetes</taxon>
        <taxon>Pichiales</taxon>
        <taxon>Pichiaceae</taxon>
        <taxon>Pichia</taxon>
    </lineage>
</organism>
<comment type="similarity">
    <text evidence="2">Belongs to the RRM NCBP2 family.</text>
</comment>
<dbReference type="InterPro" id="IPR013078">
    <property type="entry name" value="His_Pase_superF_clade-1"/>
</dbReference>